<feature type="binding site" evidence="5">
    <location>
        <begin position="45"/>
        <end position="47"/>
    </location>
    <ligand>
        <name>3-dehydroquinate</name>
        <dbReference type="ChEBI" id="CHEBI:32364"/>
    </ligand>
</feature>
<comment type="pathway">
    <text evidence="5">Metabolic intermediate biosynthesis; chorismate biosynthesis; chorismate from D-erythrose 4-phosphate and phosphoenolpyruvate: step 3/7.</text>
</comment>
<dbReference type="PANTHER" id="PTHR43699">
    <property type="entry name" value="3-DEHYDROQUINATE DEHYDRATASE"/>
    <property type="match status" value="1"/>
</dbReference>
<keyword evidence="4 5" id="KW-0704">Schiff base</keyword>
<keyword evidence="7" id="KW-1185">Reference proteome</keyword>
<dbReference type="RefSeq" id="WP_284250128.1">
    <property type="nucleotide sequence ID" value="NZ_BSUM01000001.1"/>
</dbReference>
<evidence type="ECO:0000256" key="5">
    <source>
        <dbReference type="HAMAP-Rule" id="MF_00214"/>
    </source>
</evidence>
<dbReference type="CDD" id="cd00502">
    <property type="entry name" value="DHQase_I"/>
    <property type="match status" value="1"/>
</dbReference>
<feature type="binding site" evidence="5">
    <location>
        <position position="230"/>
    </location>
    <ligand>
        <name>3-dehydroquinate</name>
        <dbReference type="ChEBI" id="CHEBI:32364"/>
    </ligand>
</feature>
<gene>
    <name evidence="5 6" type="primary">aroD</name>
    <name evidence="6" type="ORF">GCM10025875_12590</name>
</gene>
<dbReference type="Pfam" id="PF01487">
    <property type="entry name" value="DHquinase_I"/>
    <property type="match status" value="1"/>
</dbReference>
<comment type="subunit">
    <text evidence="5">Homodimer.</text>
</comment>
<dbReference type="GO" id="GO:0008652">
    <property type="term" value="P:amino acid biosynthetic process"/>
    <property type="evidence" value="ECO:0007669"/>
    <property type="project" value="UniProtKB-KW"/>
</dbReference>
<dbReference type="PANTHER" id="PTHR43699:SF1">
    <property type="entry name" value="3-DEHYDROQUINATE DEHYDRATASE"/>
    <property type="match status" value="1"/>
</dbReference>
<proteinExistence type="inferred from homology"/>
<evidence type="ECO:0000256" key="3">
    <source>
        <dbReference type="ARBA" id="ARBA00023239"/>
    </source>
</evidence>
<dbReference type="EC" id="4.2.1.10" evidence="5"/>
<feature type="binding site" evidence="5">
    <location>
        <position position="211"/>
    </location>
    <ligand>
        <name>3-dehydroquinate</name>
        <dbReference type="ChEBI" id="CHEBI:32364"/>
    </ligand>
</feature>
<dbReference type="HAMAP" id="MF_00214">
    <property type="entry name" value="AroD"/>
    <property type="match status" value="1"/>
</dbReference>
<feature type="binding site" evidence="5">
    <location>
        <position position="234"/>
    </location>
    <ligand>
        <name>3-dehydroquinate</name>
        <dbReference type="ChEBI" id="CHEBI:32364"/>
    </ligand>
</feature>
<evidence type="ECO:0000256" key="2">
    <source>
        <dbReference type="ARBA" id="ARBA00023141"/>
    </source>
</evidence>
<keyword evidence="3 5" id="KW-0456">Lyase</keyword>
<dbReference type="AlphaFoldDB" id="A0AA37UY64"/>
<dbReference type="NCBIfam" id="TIGR01093">
    <property type="entry name" value="aroD"/>
    <property type="match status" value="1"/>
</dbReference>
<feature type="active site" description="Schiff-base intermediate with substrate" evidence="5">
    <location>
        <position position="170"/>
    </location>
</feature>
<reference evidence="6" key="2">
    <citation type="submission" date="2023-02" db="EMBL/GenBank/DDBJ databases">
        <authorList>
            <person name="Sun Q."/>
            <person name="Mori K."/>
        </authorList>
    </citation>
    <scope>NUCLEOTIDE SEQUENCE</scope>
    <source>
        <strain evidence="6">NBRC 112290</strain>
    </source>
</reference>
<dbReference type="EMBL" id="BSUM01000001">
    <property type="protein sequence ID" value="GMA31267.1"/>
    <property type="molecule type" value="Genomic_DNA"/>
</dbReference>
<feature type="active site" description="Proton donor/acceptor" evidence="5">
    <location>
        <position position="143"/>
    </location>
</feature>
<dbReference type="SUPFAM" id="SSF51569">
    <property type="entry name" value="Aldolase"/>
    <property type="match status" value="1"/>
</dbReference>
<dbReference type="Gene3D" id="3.20.20.70">
    <property type="entry name" value="Aldolase class I"/>
    <property type="match status" value="1"/>
</dbReference>
<sequence>MPLFSLPHASSSAPPRIVVPVLGADEHAVLAHAVEVARSGADVAEWRLDAWGAHDGVGAVAMLPRLRAALDGLPVLATYRSRGEGGPGALDDDGYAALLTSLLEGPHDPPEGIDLELTREGSVVAELTTRARAHGVSVVGSSHDFAATPSDDELDTIFDLLAARGSDVLKVAVTPADRGDVLRLLDAAHRAARHGVAVLPVAMGEAGALTRVAGQGWGAPATFAMVGAGSAPGQVPVAVLRRALDAVDDALRAAAGPAGVGVRATCEAHPTGGAA</sequence>
<name>A0AA37UY64_9MICO</name>
<keyword evidence="2 5" id="KW-0057">Aromatic amino acid biosynthesis</keyword>
<comment type="caution">
    <text evidence="6">The sequence shown here is derived from an EMBL/GenBank/DDBJ whole genome shotgun (WGS) entry which is preliminary data.</text>
</comment>
<organism evidence="6 7">
    <name type="scientific">Litorihabitans aurantiacus</name>
    <dbReference type="NCBI Taxonomy" id="1930061"/>
    <lineage>
        <taxon>Bacteria</taxon>
        <taxon>Bacillati</taxon>
        <taxon>Actinomycetota</taxon>
        <taxon>Actinomycetes</taxon>
        <taxon>Micrococcales</taxon>
        <taxon>Beutenbergiaceae</taxon>
        <taxon>Litorihabitans</taxon>
    </lineage>
</organism>
<comment type="catalytic activity">
    <reaction evidence="1 5">
        <text>3-dehydroquinate = 3-dehydroshikimate + H2O</text>
        <dbReference type="Rhea" id="RHEA:21096"/>
        <dbReference type="ChEBI" id="CHEBI:15377"/>
        <dbReference type="ChEBI" id="CHEBI:16630"/>
        <dbReference type="ChEBI" id="CHEBI:32364"/>
        <dbReference type="EC" id="4.2.1.10"/>
    </reaction>
</comment>
<evidence type="ECO:0000313" key="6">
    <source>
        <dbReference type="EMBL" id="GMA31267.1"/>
    </source>
</evidence>
<dbReference type="InterPro" id="IPR013785">
    <property type="entry name" value="Aldolase_TIM"/>
</dbReference>
<evidence type="ECO:0000256" key="1">
    <source>
        <dbReference type="ARBA" id="ARBA00001864"/>
    </source>
</evidence>
<dbReference type="GO" id="GO:0046279">
    <property type="term" value="P:3,4-dihydroxybenzoate biosynthetic process"/>
    <property type="evidence" value="ECO:0007669"/>
    <property type="project" value="TreeGrafter"/>
</dbReference>
<comment type="function">
    <text evidence="5">Involved in the third step of the chorismate pathway, which leads to the biosynthesis of aromatic amino acids. Catalyzes the cis-dehydration of 3-dehydroquinate (DHQ) and introduces the first double bond of the aromatic ring to yield 3-dehydroshikimate.</text>
</comment>
<dbReference type="FunFam" id="3.20.20.70:FF:000047">
    <property type="entry name" value="3-dehydroquinate dehydratase"/>
    <property type="match status" value="1"/>
</dbReference>
<comment type="caution">
    <text evidence="5">Lacks conserved residue(s) required for the propagation of feature annotation.</text>
</comment>
<dbReference type="InterPro" id="IPR001381">
    <property type="entry name" value="DHquinase_I"/>
</dbReference>
<reference evidence="6" key="1">
    <citation type="journal article" date="2014" name="Int. J. Syst. Evol. Microbiol.">
        <title>Complete genome sequence of Corynebacterium casei LMG S-19264T (=DSM 44701T), isolated from a smear-ripened cheese.</title>
        <authorList>
            <consortium name="US DOE Joint Genome Institute (JGI-PGF)"/>
            <person name="Walter F."/>
            <person name="Albersmeier A."/>
            <person name="Kalinowski J."/>
            <person name="Ruckert C."/>
        </authorList>
    </citation>
    <scope>NUCLEOTIDE SEQUENCE</scope>
    <source>
        <strain evidence="6">NBRC 112290</strain>
    </source>
</reference>
<feature type="binding site" evidence="5">
    <location>
        <position position="80"/>
    </location>
    <ligand>
        <name>3-dehydroquinate</name>
        <dbReference type="ChEBI" id="CHEBI:32364"/>
    </ligand>
</feature>
<keyword evidence="5" id="KW-0028">Amino-acid biosynthesis</keyword>
<dbReference type="GO" id="GO:0003855">
    <property type="term" value="F:3-dehydroquinate dehydratase activity"/>
    <property type="evidence" value="ECO:0007669"/>
    <property type="project" value="UniProtKB-UniRule"/>
</dbReference>
<dbReference type="Proteomes" id="UP001157161">
    <property type="component" value="Unassembled WGS sequence"/>
</dbReference>
<accession>A0AA37UY64</accession>
<evidence type="ECO:0000256" key="4">
    <source>
        <dbReference type="ARBA" id="ARBA00023270"/>
    </source>
</evidence>
<comment type="similarity">
    <text evidence="5">Belongs to the type-I 3-dehydroquinase family.</text>
</comment>
<evidence type="ECO:0000313" key="7">
    <source>
        <dbReference type="Proteomes" id="UP001157161"/>
    </source>
</evidence>
<dbReference type="InterPro" id="IPR050146">
    <property type="entry name" value="Type-I_3-dehydroquinase"/>
</dbReference>
<protein>
    <recommendedName>
        <fullName evidence="5">3-dehydroquinate dehydratase</fullName>
        <shortName evidence="5">3-dehydroquinase</shortName>
        <ecNumber evidence="5">4.2.1.10</ecNumber>
    </recommendedName>
    <alternativeName>
        <fullName evidence="5">Type I DHQase</fullName>
    </alternativeName>
    <alternativeName>
        <fullName evidence="5">Type I dehydroquinase</fullName>
        <shortName evidence="5">DHQ1</shortName>
    </alternativeName>
</protein>
<dbReference type="GO" id="GO:0009423">
    <property type="term" value="P:chorismate biosynthetic process"/>
    <property type="evidence" value="ECO:0007669"/>
    <property type="project" value="UniProtKB-UniRule"/>
</dbReference>
<dbReference type="GO" id="GO:0009073">
    <property type="term" value="P:aromatic amino acid family biosynthetic process"/>
    <property type="evidence" value="ECO:0007669"/>
    <property type="project" value="UniProtKB-KW"/>
</dbReference>